<dbReference type="Proteomes" id="UP000182314">
    <property type="component" value="Unassembled WGS sequence"/>
</dbReference>
<dbReference type="KEGG" id="kor:AWR26_14430"/>
<evidence type="ECO:0000313" key="1">
    <source>
        <dbReference type="EMBL" id="ANI83294.1"/>
    </source>
</evidence>
<dbReference type="EMBL" id="CP014007">
    <property type="protein sequence ID" value="ANI83294.1"/>
    <property type="molecule type" value="Genomic_DNA"/>
</dbReference>
<evidence type="ECO:0000313" key="4">
    <source>
        <dbReference type="Proteomes" id="UP000182314"/>
    </source>
</evidence>
<protein>
    <submittedName>
        <fullName evidence="2">Uncharacterized protein</fullName>
    </submittedName>
</protein>
<evidence type="ECO:0000313" key="3">
    <source>
        <dbReference type="Proteomes" id="UP000078227"/>
    </source>
</evidence>
<accession>A0AA94H1V4</accession>
<dbReference type="Proteomes" id="UP000078227">
    <property type="component" value="Chromosome"/>
</dbReference>
<keyword evidence="3" id="KW-1185">Reference proteome</keyword>
<dbReference type="AlphaFoldDB" id="A0AA94H1V4"/>
<name>A0AA94H1V4_9ENTR</name>
<dbReference type="EMBL" id="FOKO01000002">
    <property type="protein sequence ID" value="SFC03424.1"/>
    <property type="molecule type" value="Genomic_DNA"/>
</dbReference>
<reference evidence="1 3" key="2">
    <citation type="submission" date="2021-03" db="EMBL/GenBank/DDBJ databases">
        <authorList>
            <person name="Li Y."/>
            <person name="Li S."/>
            <person name="Chen M."/>
            <person name="Peng G."/>
            <person name="Tan Z."/>
            <person name="An Q."/>
        </authorList>
    </citation>
    <scope>NUCLEOTIDE SEQUENCE [LARGE SCALE GENOMIC DNA]</scope>
    <source>
        <strain evidence="1 3">Ola 51</strain>
    </source>
</reference>
<sequence>MKINAEVHGGNKIAQKLKQIQDRLTAKRRVLVGLPAGSGNYEDGAPLVVIGAVQEFGSANGLIPERSFLRVPLRQNQDNIKKGFRALSGKVARGEITAFQMLDQIGARAAGYCQEAISAGIEPANAPSTIARKGSATPLIDTGALRQAITHVVED</sequence>
<reference evidence="2 4" key="1">
    <citation type="submission" date="2016-10" db="EMBL/GenBank/DDBJ databases">
        <authorList>
            <person name="Varghese N."/>
            <person name="Submissions S."/>
        </authorList>
    </citation>
    <scope>NUCLEOTIDE SEQUENCE [LARGE SCALE GENOMIC DNA]</scope>
    <source>
        <strain evidence="2 4">CGMCC 1.7012</strain>
    </source>
</reference>
<evidence type="ECO:0000313" key="2">
    <source>
        <dbReference type="EMBL" id="SFC03424.1"/>
    </source>
</evidence>
<gene>
    <name evidence="1" type="ORF">AWR26_14430</name>
    <name evidence="2" type="ORF">SAMN05216286_1369</name>
</gene>
<organism evidence="2 4">
    <name type="scientific">Kosakonia oryzae</name>
    <dbReference type="NCBI Taxonomy" id="497725"/>
    <lineage>
        <taxon>Bacteria</taxon>
        <taxon>Pseudomonadati</taxon>
        <taxon>Pseudomonadota</taxon>
        <taxon>Gammaproteobacteria</taxon>
        <taxon>Enterobacterales</taxon>
        <taxon>Enterobacteriaceae</taxon>
        <taxon>Kosakonia</taxon>
    </lineage>
</organism>
<dbReference type="RefSeq" id="WP_064566917.1">
    <property type="nucleotide sequence ID" value="NZ_CP014007.2"/>
</dbReference>
<proteinExistence type="predicted"/>